<dbReference type="SMART" id="SM01391">
    <property type="entry name" value="Filament"/>
    <property type="match status" value="5"/>
</dbReference>
<feature type="domain" description="IF rod" evidence="6">
    <location>
        <begin position="1801"/>
        <end position="2112"/>
    </location>
</feature>
<accession>A0A4U1FHU5</accession>
<dbReference type="GO" id="GO:0030280">
    <property type="term" value="F:structural constituent of skin epidermis"/>
    <property type="evidence" value="ECO:0007669"/>
    <property type="project" value="TreeGrafter"/>
</dbReference>
<evidence type="ECO:0000313" key="8">
    <source>
        <dbReference type="Proteomes" id="UP000308365"/>
    </source>
</evidence>
<evidence type="ECO:0000256" key="3">
    <source>
        <dbReference type="ARBA" id="ARBA00023054"/>
    </source>
</evidence>
<feature type="coiled-coil region" evidence="5">
    <location>
        <begin position="729"/>
        <end position="794"/>
    </location>
</feature>
<feature type="coiled-coil region" evidence="5">
    <location>
        <begin position="1911"/>
        <end position="1949"/>
    </location>
</feature>
<dbReference type="PANTHER" id="PTHR23239:SF204">
    <property type="entry name" value="KERATIN, TYPE I CUTICULAR HA6"/>
    <property type="match status" value="1"/>
</dbReference>
<dbReference type="FunFam" id="1.20.5.500:FF:000001">
    <property type="entry name" value="Type II keratin 23"/>
    <property type="match status" value="1"/>
</dbReference>
<evidence type="ECO:0000256" key="5">
    <source>
        <dbReference type="SAM" id="Coils"/>
    </source>
</evidence>
<dbReference type="PANTHER" id="PTHR23239">
    <property type="entry name" value="INTERMEDIATE FILAMENT"/>
    <property type="match status" value="1"/>
</dbReference>
<evidence type="ECO:0000256" key="1">
    <source>
        <dbReference type="ARBA" id="ARBA00022744"/>
    </source>
</evidence>
<evidence type="ECO:0000259" key="6">
    <source>
        <dbReference type="PROSITE" id="PS51842"/>
    </source>
</evidence>
<feature type="coiled-coil region" evidence="5">
    <location>
        <begin position="203"/>
        <end position="241"/>
    </location>
</feature>
<keyword evidence="1" id="KW-0416">Keratin</keyword>
<gene>
    <name evidence="7" type="ORF">EI555_016975</name>
</gene>
<dbReference type="PROSITE" id="PS00226">
    <property type="entry name" value="IF_ROD_1"/>
    <property type="match status" value="3"/>
</dbReference>
<dbReference type="SUPFAM" id="SSF64593">
    <property type="entry name" value="Intermediate filament protein, coiled coil region"/>
    <property type="match status" value="8"/>
</dbReference>
<feature type="coiled-coil region" evidence="5">
    <location>
        <begin position="2010"/>
        <end position="2097"/>
    </location>
</feature>
<reference evidence="8" key="1">
    <citation type="journal article" date="2019" name="IScience">
        <title>Narwhal Genome Reveals Long-Term Low Genetic Diversity despite Current Large Abundance Size.</title>
        <authorList>
            <person name="Westbury M.V."/>
            <person name="Petersen B."/>
            <person name="Garde E."/>
            <person name="Heide-Jorgensen M.P."/>
            <person name="Lorenzen E.D."/>
        </authorList>
    </citation>
    <scope>NUCLEOTIDE SEQUENCE [LARGE SCALE GENOMIC DNA]</scope>
</reference>
<comment type="caution">
    <text evidence="7">The sequence shown here is derived from an EMBL/GenBank/DDBJ whole genome shotgun (WGS) entry which is preliminary data.</text>
</comment>
<dbReference type="Proteomes" id="UP000308365">
    <property type="component" value="Unassembled WGS sequence"/>
</dbReference>
<feature type="coiled-coil region" evidence="5">
    <location>
        <begin position="1204"/>
        <end position="1238"/>
    </location>
</feature>
<keyword evidence="2 4" id="KW-0403">Intermediate filament</keyword>
<name>A0A4U1FHU5_MONMO</name>
<dbReference type="InterPro" id="IPR002957">
    <property type="entry name" value="Keratin_I"/>
</dbReference>
<dbReference type="InterPro" id="IPR039008">
    <property type="entry name" value="IF_rod_dom"/>
</dbReference>
<feature type="coiled-coil region" evidence="5">
    <location>
        <begin position="302"/>
        <end position="336"/>
    </location>
</feature>
<evidence type="ECO:0000313" key="7">
    <source>
        <dbReference type="EMBL" id="TKC49433.1"/>
    </source>
</evidence>
<dbReference type="EMBL" id="RWIC01000120">
    <property type="protein sequence ID" value="TKC49433.1"/>
    <property type="molecule type" value="Genomic_DNA"/>
</dbReference>
<evidence type="ECO:0000256" key="2">
    <source>
        <dbReference type="ARBA" id="ARBA00022754"/>
    </source>
</evidence>
<feature type="coiled-coil region" evidence="5">
    <location>
        <begin position="1805"/>
        <end position="1875"/>
    </location>
</feature>
<evidence type="ECO:0000256" key="4">
    <source>
        <dbReference type="RuleBase" id="RU000685"/>
    </source>
</evidence>
<dbReference type="PROSITE" id="PS51842">
    <property type="entry name" value="IF_ROD_2"/>
    <property type="match status" value="4"/>
</dbReference>
<dbReference type="Pfam" id="PF00038">
    <property type="entry name" value="Filament"/>
    <property type="match status" value="6"/>
</dbReference>
<dbReference type="FunFam" id="1.20.5.170:FF:000002">
    <property type="entry name" value="Type I keratin KA11"/>
    <property type="match status" value="4"/>
</dbReference>
<dbReference type="PRINTS" id="PR01248">
    <property type="entry name" value="TYPE1KERATIN"/>
</dbReference>
<sequence length="2161" mass="242506">MATQLCSPIFSSGSIKGLCGTTGGVSQVSCVRSVGSCRFPGLSGVGGSASSVRLGLSGLGSCLPRSCLSSGFHSSGFTASGGWFCEGSFNGNEKETMQFLNGRLASYLEKVRQLEQDNAELESRIREWYKSQIPYISPNYLSCFKTIEELQQKILLSKTDNARLVLQIDNVKLAADDFRTKYETELGMRQLVEADTNGLCRVLDELALCKADLEMQVESLKEELICLKKNHEEEVNTLQCQLGDRLNVEVDAAPPVDLSKILDEMRCQYEALVENNRRDLEAWFNTQTDKLNQQVVSGSEQLQCCQREIIELGRTVNALEIELQAQHNMRNSLESTRAETEARYSSQLAQMQCLICNVEAQLSEIRCDQERQSQEYQVLLDVKARLESEIATYRCLLEGERLQVSGFRRSRLVERAHLDPTLSATLPAHPCATECKPAVRVPYISSVPCTPAPQISTQICTITEEIRDGKVISSRKHVQPLHGFQMPQGQLLVGASQGPGRGQWGLGSRVHDVLQQLLQAPRPVPGGLEPLCPLSWAGQEQLQGCQLSPLQRLCQQLQRGGGGGWVGEGILTGNEKETMQFPNDRLASYLEKVRQPKRDSAELESRIWKRSQQQDPLVCPDYQSYFWTIEELQQKTLCTKAENARLVVQMDNAKLAADDLGPSELSHSLIGWGLSLRHKAGHTAPGQSGVGSDLDIKRKSSFRRPVMYEMEVSIRQLVESDMNGLCRILDDLTLCKADLEAQMESLKEELLSLRKNHEWTQCHAAPPVDLNCALDEMRCQYEALTEELNQQMVSSLEQLQSCWAEITELKCMVNALEIELQAQHSMMEAPYSSQLAQMQCLITNVEAQLVEIRWDLEWQSQEYQVLLDVRAWLECEINTHRGLLESEDSKLPCNPCAPEHSSSKSCLPCLPAASCGPGAARTTCSPPLFVCPARGAGSESPSRMGMADTDNSRSCSLSDTTSNCSPASIKSCPQSPSVCSSSTSCRLELCLGYVCQPGMCVPSVCAPTPYRPATCLSKAHLASSCQPGSCRPTSRISSSMGSYSRYFEGSFNGNEKETMQFLNNHLAGYLERYYFKTIEELQRKVLYTKAENARMIMHVDNAKVAADVFSTKYEMGLAMWQLVEADTSSLCRVLGELTLCKADLGMQVESLKEELMCLKKNHEEEVDALRCQLGDRLNVDVDAATPVDLNRVLEEMWCQYGALMEALNQQVATSSEQLQSYQSDINDLRRTVNTLEIQLQAQHSLRDSLESTLAETEARYSLQLAQMQCLITSLEVQLADIHCHLERQSQEYWVLLDFEINTYRGLLESEDCKYVGCERFGGGYRKQLDLPIRAGREEGCQTQWLGLPSGSEPPVRPQPTITSSYISSSHCLGCANTPGARNICTSLGQRSTMPPMSLSHSGTRQLNPTATPPAPCWGPATFLATSESAGTYGEGSLNSHEKETMQFPNDRLASYLEKVRHLERDNMELETQIQESSECHEATVCLDYESHFCTIEELQQKILCIKSENNKLVMQIDNAKLTADDNRTKALDDLTLAKANLGAQLESLKEELLCLKKNHKQGVHALKCQLRDQLQTELDVVPAVDLGGVLKEMRCRYEALELAQMQCLTRDVEAQLSEIRADLERQSQEYQVLLDVKAWLEGEIATCWNFLEIEDCKYAPLQHVRDPSLQHLCGPCSLYPLLSLPFRAFSGLLCHHYHHHYRHRHHNYLFHHRHHHRHRHHAGGSKAPWRTWTLSSAGHLTPSITMPYSCSLPSLSCSSSCFSWPCVPRSCHSSTLPWSCNIPVNVGNSGCFCEGSFNGNEKETMQFLNGRLASYLEKVRQLERDNAELESRIRERSQQQDPLVCPDYQSRFRTIEELQQKILCTKAENARLVVQIDNAKLAADGFRTKYEMELGLRQLVESDMNGLRRILDELTLCKSDLEVQVESLKEELLCLKSNHEEEANSLRRQLGDHLNVEVDAVPTVDLNNVLNETRSHYEALVESNRRDVQEWFTRQTEELNGQVVSSLEQLQSYQAEITEQRRTVHALEVELQTQHNLRDSLENTLTETEARYSAQLAQGQCLISDVESQLAEIRRDLERQNQEYRVLLDVRARLECEINTYRGLLESEDSKLPCNPCATTNVCGKTIMPCDSSACTPCAPTARFSPCVLHPHCGPCNSYTC</sequence>
<dbReference type="GO" id="GO:0030855">
    <property type="term" value="P:epithelial cell differentiation"/>
    <property type="evidence" value="ECO:0007669"/>
    <property type="project" value="TreeGrafter"/>
</dbReference>
<organism evidence="7 8">
    <name type="scientific">Monodon monoceros</name>
    <name type="common">Narwhal</name>
    <name type="synonym">Ceratodon monodon</name>
    <dbReference type="NCBI Taxonomy" id="40151"/>
    <lineage>
        <taxon>Eukaryota</taxon>
        <taxon>Metazoa</taxon>
        <taxon>Chordata</taxon>
        <taxon>Craniata</taxon>
        <taxon>Vertebrata</taxon>
        <taxon>Euteleostomi</taxon>
        <taxon>Mammalia</taxon>
        <taxon>Eutheria</taxon>
        <taxon>Laurasiatheria</taxon>
        <taxon>Artiodactyla</taxon>
        <taxon>Whippomorpha</taxon>
        <taxon>Cetacea</taxon>
        <taxon>Odontoceti</taxon>
        <taxon>Monodontidae</taxon>
        <taxon>Monodon</taxon>
    </lineage>
</organism>
<feature type="coiled-coil region" evidence="5">
    <location>
        <begin position="1452"/>
        <end position="1558"/>
    </location>
</feature>
<protein>
    <recommendedName>
        <fullName evidence="6">IF rod domain-containing protein</fullName>
    </recommendedName>
</protein>
<keyword evidence="3 5" id="KW-0175">Coiled coil</keyword>
<dbReference type="GO" id="GO:0005882">
    <property type="term" value="C:intermediate filament"/>
    <property type="evidence" value="ECO:0007669"/>
    <property type="project" value="UniProtKB-KW"/>
</dbReference>
<proteinExistence type="inferred from homology"/>
<dbReference type="Gene3D" id="1.20.5.1160">
    <property type="entry name" value="Vasodilator-stimulated phosphoprotein"/>
    <property type="match status" value="5"/>
</dbReference>
<dbReference type="InterPro" id="IPR018039">
    <property type="entry name" value="IF_conserved"/>
</dbReference>
<feature type="domain" description="IF rod" evidence="6">
    <location>
        <begin position="575"/>
        <end position="1314"/>
    </location>
</feature>
<feature type="coiled-coil region" evidence="5">
    <location>
        <begin position="97"/>
        <end position="131"/>
    </location>
</feature>
<comment type="similarity">
    <text evidence="4">Belongs to the intermediate filament family.</text>
</comment>
<dbReference type="FunFam" id="1.20.5.1160:FF:000002">
    <property type="entry name" value="Type I keratin 10"/>
    <property type="match status" value="2"/>
</dbReference>
<feature type="coiled-coil region" evidence="5">
    <location>
        <begin position="1141"/>
        <end position="1172"/>
    </location>
</feature>
<feature type="domain" description="IF rod" evidence="6">
    <location>
        <begin position="1441"/>
        <end position="1658"/>
    </location>
</feature>
<dbReference type="GO" id="GO:0045109">
    <property type="term" value="P:intermediate filament organization"/>
    <property type="evidence" value="ECO:0007669"/>
    <property type="project" value="TreeGrafter"/>
</dbReference>
<feature type="domain" description="IF rod" evidence="6">
    <location>
        <begin position="93"/>
        <end position="404"/>
    </location>
</feature>
<dbReference type="Gene3D" id="1.20.5.170">
    <property type="match status" value="5"/>
</dbReference>
<dbReference type="Gene3D" id="1.20.5.500">
    <property type="entry name" value="Single helix bin"/>
    <property type="match status" value="3"/>
</dbReference>